<dbReference type="Gene3D" id="3.50.50.60">
    <property type="entry name" value="FAD/NAD(P)-binding domain"/>
    <property type="match status" value="2"/>
</dbReference>
<dbReference type="PRINTS" id="PR00469">
    <property type="entry name" value="PNDRDTASEII"/>
</dbReference>
<evidence type="ECO:0000256" key="1">
    <source>
        <dbReference type="ARBA" id="ARBA00023002"/>
    </source>
</evidence>
<dbReference type="SUPFAM" id="SSF51905">
    <property type="entry name" value="FAD/NAD(P)-binding domain"/>
    <property type="match status" value="1"/>
</dbReference>
<dbReference type="KEGG" id="pmg:P9301_13111"/>
<evidence type="ECO:0008006" key="4">
    <source>
        <dbReference type="Google" id="ProtNLM"/>
    </source>
</evidence>
<dbReference type="RefSeq" id="WP_011863250.1">
    <property type="nucleotide sequence ID" value="NC_009091.1"/>
</dbReference>
<accession>A3PDV9</accession>
<dbReference type="HOGENOM" id="CLU_006909_1_1_3"/>
<evidence type="ECO:0000313" key="2">
    <source>
        <dbReference type="EMBL" id="ABO17934.1"/>
    </source>
</evidence>
<dbReference type="NCBIfam" id="TIGR04046">
    <property type="entry name" value="MSMEG_0569_nitr"/>
    <property type="match status" value="1"/>
</dbReference>
<dbReference type="PANTHER" id="PTHR43539">
    <property type="entry name" value="FLAVIN-BINDING MONOOXYGENASE-LIKE PROTEIN (AFU_ORTHOLOGUE AFUA_4G09220)"/>
    <property type="match status" value="1"/>
</dbReference>
<dbReference type="PRINTS" id="PR00368">
    <property type="entry name" value="FADPNR"/>
</dbReference>
<protein>
    <recommendedName>
        <fullName evidence="4">Flavoprotein involved in K+ transport</fullName>
    </recommendedName>
</protein>
<proteinExistence type="predicted"/>
<dbReference type="GO" id="GO:0004497">
    <property type="term" value="F:monooxygenase activity"/>
    <property type="evidence" value="ECO:0007669"/>
    <property type="project" value="TreeGrafter"/>
</dbReference>
<dbReference type="Proteomes" id="UP000001430">
    <property type="component" value="Chromosome"/>
</dbReference>
<dbReference type="InterPro" id="IPR024000">
    <property type="entry name" value="CHP04046_FMN-dependent"/>
</dbReference>
<evidence type="ECO:0000313" key="3">
    <source>
        <dbReference type="Proteomes" id="UP000001430"/>
    </source>
</evidence>
<keyword evidence="3" id="KW-1185">Reference proteome</keyword>
<gene>
    <name evidence="2" type="ordered locus">P9301_13111</name>
</gene>
<dbReference type="PANTHER" id="PTHR43539:SF78">
    <property type="entry name" value="FLAVIN-CONTAINING MONOOXYGENASE"/>
    <property type="match status" value="1"/>
</dbReference>
<dbReference type="InterPro" id="IPR050982">
    <property type="entry name" value="Auxin_biosynth/cation_transpt"/>
</dbReference>
<dbReference type="eggNOG" id="COG2072">
    <property type="taxonomic scope" value="Bacteria"/>
</dbReference>
<dbReference type="OrthoDB" id="9778740at2"/>
<name>A3PDV9_PROM0</name>
<dbReference type="AlphaFoldDB" id="A3PDV9"/>
<dbReference type="GO" id="GO:0050660">
    <property type="term" value="F:flavin adenine dinucleotide binding"/>
    <property type="evidence" value="ECO:0007669"/>
    <property type="project" value="TreeGrafter"/>
</dbReference>
<dbReference type="Pfam" id="PF13738">
    <property type="entry name" value="Pyr_redox_3"/>
    <property type="match status" value="1"/>
</dbReference>
<keyword evidence="1" id="KW-0560">Oxidoreductase</keyword>
<reference evidence="2 3" key="1">
    <citation type="journal article" date="2007" name="PLoS Genet.">
        <title>Patterns and implications of gene gain and loss in the evolution of Prochlorococcus.</title>
        <authorList>
            <person name="Kettler G.C."/>
            <person name="Martiny A.C."/>
            <person name="Huang K."/>
            <person name="Zucker J."/>
            <person name="Coleman M.L."/>
            <person name="Rodrigue S."/>
            <person name="Chen F."/>
            <person name="Lapidus A."/>
            <person name="Ferriera S."/>
            <person name="Johnson J."/>
            <person name="Steglich C."/>
            <person name="Church G.M."/>
            <person name="Richardson P."/>
            <person name="Chisholm S.W."/>
        </authorList>
    </citation>
    <scope>NUCLEOTIDE SEQUENCE [LARGE SCALE GENOMIC DNA]</scope>
    <source>
        <strain evidence="2 3">MIT 9301</strain>
    </source>
</reference>
<organism evidence="2 3">
    <name type="scientific">Prochlorococcus marinus (strain MIT 9301)</name>
    <dbReference type="NCBI Taxonomy" id="167546"/>
    <lineage>
        <taxon>Bacteria</taxon>
        <taxon>Bacillati</taxon>
        <taxon>Cyanobacteriota</taxon>
        <taxon>Cyanophyceae</taxon>
        <taxon>Synechococcales</taxon>
        <taxon>Prochlorococcaceae</taxon>
        <taxon>Prochlorococcus</taxon>
    </lineage>
</organism>
<sequence length="433" mass="48868">MAEEFLNQISAKCSVIIIGAGQAGLSIAHSLQKKGIKPLILEKNYVGFSWKEQRWDSFCLVTPNWQCTLPDYQYSGKDPNGFMDKENIVKYLKKYSEFVKADILEGIEVKHLVKKNEKYFISTNRGNFEADQVVIATGAYHVPNRHPLSERLPTNILQIDAREYKNANTLPDGPVLVVGSGQSGCQIAEDLFFEKRKVHLSVGSAPRSPRMYRGRDVVDWLDRMGYYSMPIGEHDDPKSVRNKTNHYLTGRDNGREIDLRKRAIEGMNLHGRLKEITIDNIQFSNDLSKNLDGADSVYCRIRNSIDEWISKNNIEAPKGEIYTPCWEPTEDVKGTQLECKNLAVVIWCTGYKSDFSWVDISVFDGTGIPVHERGVTQSSGLYFIGLPWLYTWGSGRFCGVKDDANFLADIISLRSNKSAAAKEMLECKALLGS</sequence>
<dbReference type="InterPro" id="IPR036188">
    <property type="entry name" value="FAD/NAD-bd_sf"/>
</dbReference>
<dbReference type="EMBL" id="CP000576">
    <property type="protein sequence ID" value="ABO17934.1"/>
    <property type="molecule type" value="Genomic_DNA"/>
</dbReference>
<dbReference type="STRING" id="167546.P9301_13111"/>